<dbReference type="PROSITE" id="PS50970">
    <property type="entry name" value="HCY"/>
    <property type="match status" value="1"/>
</dbReference>
<dbReference type="InterPro" id="IPR003759">
    <property type="entry name" value="Cbl-bd_cap"/>
</dbReference>
<evidence type="ECO:0000256" key="15">
    <source>
        <dbReference type="ARBA" id="ARBA00022833"/>
    </source>
</evidence>
<protein>
    <recommendedName>
        <fullName evidence="7 19">Methionine synthase</fullName>
        <ecNumber evidence="6 19">2.1.1.13</ecNumber>
    </recommendedName>
    <alternativeName>
        <fullName evidence="20">5-methyltetrahydrofolate--homocysteine methyltransferase</fullName>
    </alternativeName>
</protein>
<dbReference type="PROSITE" id="PS50972">
    <property type="entry name" value="PTERIN_BINDING"/>
    <property type="match status" value="1"/>
</dbReference>
<dbReference type="Gene3D" id="3.10.196.10">
    <property type="entry name" value="Vitamin B12-dependent methionine synthase, activation domain"/>
    <property type="match status" value="1"/>
</dbReference>
<evidence type="ECO:0000256" key="5">
    <source>
        <dbReference type="ARBA" id="ARBA00010398"/>
    </source>
</evidence>
<gene>
    <name evidence="29" type="ORF">PYK22_01293</name>
</gene>
<feature type="binding site" evidence="22">
    <location>
        <begin position="1164"/>
        <end position="1165"/>
    </location>
    <ligand>
        <name>S-adenosyl-L-methionine</name>
        <dbReference type="ChEBI" id="CHEBI:59789"/>
    </ligand>
</feature>
<keyword evidence="8 20" id="KW-0489">Methyltransferase</keyword>
<dbReference type="FunFam" id="3.20.20.20:FF:000007">
    <property type="entry name" value="Methionine synthase"/>
    <property type="match status" value="1"/>
</dbReference>
<dbReference type="Proteomes" id="UP000031518">
    <property type="component" value="Unassembled WGS sequence"/>
</dbReference>
<proteinExistence type="inferred from homology"/>
<evidence type="ECO:0000256" key="21">
    <source>
        <dbReference type="PIRSR" id="PIRSR000381-1"/>
    </source>
</evidence>
<dbReference type="SUPFAM" id="SSF47644">
    <property type="entry name" value="Methionine synthase domain"/>
    <property type="match status" value="1"/>
</dbReference>
<sequence length="1168" mass="130160">MKDFLSTLRERIVVFDGAMGTNIQTKGLTPDDFHGLDGCNEYLVISRPDVIAGIHASFFEVGCDVVETDSFGSTSIVLAEYDIADRAYELNFKAAQLAKSVAADFSTAERPRWVAGSIGPTTKLPSLGHISFREMKAAYDVQVRGLLDGGADILLIETCQDLLQTKAALLAVFDCFAELRRRVPVMVQVTIETTGTMLLGTEIGAALTAIQPFAIDVFGMNCATGPQQMTDNVRYLCQNSPFPVSVLPNAGIPENIGGRAVYRETPESFAAALQHFARDFGVSIVGGCCGTTPEHLRAVVEAVRDITPKERHVEWTPAASSLYIQQPYRQENSFLIIGERLNASGSKKCRDLLNAEDWDGLISLAREQAREGAHVLDVNVDYVGRDGVRDMRELASRLVTGVQLPLMFDSTDWQKMEAGLEHAGGKCILNSTNYEDGEPRFKKVIELAKRYGAGVVIGTIDEEGMARTADKKFEIARRAYRQATEELGLPPYEIFFDPLALPISTGTEEDRRNAAETIEAIRRIKRELPGCFTLLGVSNVSFGLTPAARVVLNSVFLHEAIEAGLDAAIVHAGKILPLSRISEHELEVARELIYDKRRFDGGVCTYDPLAEFTKLFEGATAKREAKIAEDLPVEERLKRHIIDGEKIGLEDNLRLALEKYSALDIINQILLDGMKVVGDLFGSGQMQLPFVLQSAEVMKAAVRFLEPFMERKATDAAKGTMVLATVKGDVHDIGKNLVDIILTNNGYRVINLGIKQPIENIIKAYEESRADCIGMSGLLVKSTVIMKENLEVLNERGITVPVVLGGAALTRRYVEEDLKPLYRGPLFYARDAFDGLHVMDMLTSGNGDARKDEKKMAGEAEDVPLAEEAKLGQRRRGRTARVRSSCGAESPDAVVRSDVRTDVPIPTPPFYGSRVVEEISLDEVFAYVNETALFKGQWQFKQGRRSAEEYRAFVAEHVRPIYDELKERAKRERLLVPRVVYGYFHCQSEGNDLVVYRDDARTEWLRFTFPRQSSGRRLCLADFFASKGSGRMDVVAFHLVTMGRRASEYSRELFNSDRYSEYLLFHGLSVEAAEALAELWHKRIREELGIADRDAKDLNMLFRQGYQGSRYSFGYPACPNLEDQTKIFELLDPSRIEVELTEEYQLDPEQSTSAIIVHHEEAKYFSID</sequence>
<evidence type="ECO:0000259" key="24">
    <source>
        <dbReference type="PROSITE" id="PS50970"/>
    </source>
</evidence>
<dbReference type="PROSITE" id="PS50974">
    <property type="entry name" value="ADOMET_ACTIVATION"/>
    <property type="match status" value="1"/>
</dbReference>
<dbReference type="Gene3D" id="3.20.20.20">
    <property type="entry name" value="Dihydropteroate synthase-like"/>
    <property type="match status" value="1"/>
</dbReference>
<dbReference type="Pfam" id="PF02574">
    <property type="entry name" value="S-methyl_trans"/>
    <property type="match status" value="1"/>
</dbReference>
<feature type="domain" description="B12-binding" evidence="27">
    <location>
        <begin position="718"/>
        <end position="853"/>
    </location>
</feature>
<evidence type="ECO:0000256" key="12">
    <source>
        <dbReference type="ARBA" id="ARBA00022691"/>
    </source>
</evidence>
<dbReference type="Pfam" id="PF00809">
    <property type="entry name" value="Pterin_bind"/>
    <property type="match status" value="1"/>
</dbReference>
<dbReference type="InterPro" id="IPR011005">
    <property type="entry name" value="Dihydropteroate_synth-like_sf"/>
</dbReference>
<dbReference type="Gene3D" id="1.10.1240.10">
    <property type="entry name" value="Methionine synthase domain"/>
    <property type="match status" value="1"/>
</dbReference>
<evidence type="ECO:0000256" key="16">
    <source>
        <dbReference type="ARBA" id="ARBA00023167"/>
    </source>
</evidence>
<dbReference type="UniPathway" id="UPA00051">
    <property type="reaction ID" value="UER00081"/>
</dbReference>
<dbReference type="PIRSF" id="PIRSF000381">
    <property type="entry name" value="MetH"/>
    <property type="match status" value="1"/>
</dbReference>
<evidence type="ECO:0000256" key="7">
    <source>
        <dbReference type="ARBA" id="ARBA00013998"/>
    </source>
</evidence>
<evidence type="ECO:0000256" key="19">
    <source>
        <dbReference type="NCBIfam" id="TIGR02082"/>
    </source>
</evidence>
<dbReference type="PROSITE" id="PS51337">
    <property type="entry name" value="B12_BINDING_NTER"/>
    <property type="match status" value="1"/>
</dbReference>
<dbReference type="GO" id="GO:0031419">
    <property type="term" value="F:cobalamin binding"/>
    <property type="evidence" value="ECO:0007669"/>
    <property type="project" value="UniProtKB-UniRule"/>
</dbReference>
<evidence type="ECO:0000256" key="1">
    <source>
        <dbReference type="ARBA" id="ARBA00001700"/>
    </source>
</evidence>
<feature type="binding site" description="axial binding residue" evidence="21">
    <location>
        <position position="731"/>
    </location>
    <ligand>
        <name>methylcob(III)alamin</name>
        <dbReference type="ChEBI" id="CHEBI:28115"/>
    </ligand>
    <ligandPart>
        <name>Co</name>
        <dbReference type="ChEBI" id="CHEBI:27638"/>
    </ligandPart>
</feature>
<dbReference type="FunFam" id="1.10.1240.10:FF:000001">
    <property type="entry name" value="Methionine synthase"/>
    <property type="match status" value="1"/>
</dbReference>
<evidence type="ECO:0000313" key="30">
    <source>
        <dbReference type="Proteomes" id="UP000031518"/>
    </source>
</evidence>
<dbReference type="SUPFAM" id="SSF56507">
    <property type="entry name" value="Methionine synthase activation domain-like"/>
    <property type="match status" value="1"/>
</dbReference>
<keyword evidence="10 20" id="KW-0846">Cobalamin</keyword>
<dbReference type="EMBL" id="CBXV010000004">
    <property type="protein sequence ID" value="CDM65295.1"/>
    <property type="molecule type" value="Genomic_DNA"/>
</dbReference>
<dbReference type="InterPro" id="IPR003726">
    <property type="entry name" value="HCY_dom"/>
</dbReference>
<dbReference type="SUPFAM" id="SSF82282">
    <property type="entry name" value="Homocysteine S-methyltransferase"/>
    <property type="match status" value="1"/>
</dbReference>
<dbReference type="InterPro" id="IPR004223">
    <property type="entry name" value="VitB12-dep_Met_synth_activ_dom"/>
</dbReference>
<comment type="function">
    <text evidence="18 20">Catalyzes the transfer of a methyl group from methyl-cobalamin to homocysteine, yielding enzyme-bound cob(I)alamin and methionine. Subsequently, remethylates the cofactor using methyltetrahydrofolate.</text>
</comment>
<dbReference type="InterPro" id="IPR011822">
    <property type="entry name" value="MetH"/>
</dbReference>
<keyword evidence="13 20" id="KW-0479">Metal-binding</keyword>
<evidence type="ECO:0000256" key="20">
    <source>
        <dbReference type="PIRNR" id="PIRNR000381"/>
    </source>
</evidence>
<comment type="cofactor">
    <cofactor evidence="2 20 23">
        <name>Zn(2+)</name>
        <dbReference type="ChEBI" id="CHEBI:29105"/>
    </cofactor>
</comment>
<keyword evidence="30" id="KW-1185">Reference proteome</keyword>
<dbReference type="Gene3D" id="3.40.50.280">
    <property type="entry name" value="Cobalamin-binding domain"/>
    <property type="match status" value="1"/>
</dbReference>
<evidence type="ECO:0000256" key="2">
    <source>
        <dbReference type="ARBA" id="ARBA00001947"/>
    </source>
</evidence>
<dbReference type="SUPFAM" id="SSF52242">
    <property type="entry name" value="Cobalamin (vitamin B12)-binding domain"/>
    <property type="match status" value="1"/>
</dbReference>
<evidence type="ECO:0000256" key="22">
    <source>
        <dbReference type="PIRSR" id="PIRSR000381-2"/>
    </source>
</evidence>
<keyword evidence="12 20" id="KW-0949">S-adenosyl-L-methionine</keyword>
<dbReference type="PANTHER" id="PTHR45833">
    <property type="entry name" value="METHIONINE SYNTHASE"/>
    <property type="match status" value="1"/>
</dbReference>
<dbReference type="InterPro" id="IPR050554">
    <property type="entry name" value="Met_Synthase/Corrinoid"/>
</dbReference>
<evidence type="ECO:0000256" key="23">
    <source>
        <dbReference type="PROSITE-ProRule" id="PRU00333"/>
    </source>
</evidence>
<evidence type="ECO:0000256" key="10">
    <source>
        <dbReference type="ARBA" id="ARBA00022628"/>
    </source>
</evidence>
<dbReference type="CDD" id="cd00740">
    <property type="entry name" value="MeTr"/>
    <property type="match status" value="1"/>
</dbReference>
<feature type="binding site" evidence="21 23">
    <location>
        <position position="222"/>
    </location>
    <ligand>
        <name>Zn(2+)</name>
        <dbReference type="ChEBI" id="CHEBI:29105"/>
    </ligand>
</feature>
<dbReference type="AlphaFoldDB" id="A0A0B6WYR7"/>
<evidence type="ECO:0000256" key="17">
    <source>
        <dbReference type="ARBA" id="ARBA00023285"/>
    </source>
</evidence>
<feature type="domain" description="Pterin-binding" evidence="25">
    <location>
        <begin position="334"/>
        <end position="594"/>
    </location>
</feature>
<evidence type="ECO:0000259" key="25">
    <source>
        <dbReference type="PROSITE" id="PS50972"/>
    </source>
</evidence>
<dbReference type="Gene3D" id="3.20.20.330">
    <property type="entry name" value="Homocysteine-binding-like domain"/>
    <property type="match status" value="1"/>
</dbReference>
<comment type="catalytic activity">
    <reaction evidence="1 20">
        <text>(6S)-5-methyl-5,6,7,8-tetrahydrofolate + L-homocysteine = (6S)-5,6,7,8-tetrahydrofolate + L-methionine</text>
        <dbReference type="Rhea" id="RHEA:11172"/>
        <dbReference type="ChEBI" id="CHEBI:18608"/>
        <dbReference type="ChEBI" id="CHEBI:57453"/>
        <dbReference type="ChEBI" id="CHEBI:57844"/>
        <dbReference type="ChEBI" id="CHEBI:58199"/>
        <dbReference type="EC" id="2.1.1.13"/>
    </reaction>
</comment>
<dbReference type="FunFam" id="3.20.20.330:FF:000001">
    <property type="entry name" value="Methionine synthase"/>
    <property type="match status" value="1"/>
</dbReference>
<dbReference type="SUPFAM" id="SSF51717">
    <property type="entry name" value="Dihydropteroate synthetase-like"/>
    <property type="match status" value="1"/>
</dbReference>
<feature type="binding site" evidence="22">
    <location>
        <position position="776"/>
    </location>
    <ligand>
        <name>methylcob(III)alamin</name>
        <dbReference type="ChEBI" id="CHEBI:28115"/>
    </ligand>
</feature>
<dbReference type="InterPro" id="IPR036589">
    <property type="entry name" value="HCY_dom_sf"/>
</dbReference>
<dbReference type="InterPro" id="IPR000489">
    <property type="entry name" value="Pterin-binding_dom"/>
</dbReference>
<evidence type="ECO:0000313" key="29">
    <source>
        <dbReference type="EMBL" id="CDM65295.1"/>
    </source>
</evidence>
<comment type="cofactor">
    <cofactor evidence="3 20 21">
        <name>methylcob(III)alamin</name>
        <dbReference type="ChEBI" id="CHEBI:28115"/>
    </cofactor>
</comment>
<comment type="domain">
    <text evidence="20">Modular enzyme with four functionally distinct domains. The isolated Hcy-binding domain catalyzes methyl transfer from free methylcobalamin to homocysteine. The Hcy-binding domain in association with the pterin-binding domain catalyzes the methylation of cob(I)alamin by methyltetrahydrofolate and the methylation of homocysteine. The B12-binding domain binds the cofactor. The AdoMet activation domain binds S-adenosyl-L-methionine. Under aerobic conditions cob(I)alamin can be converted to inactive cob(II)alamin. Reductive methylation by S-adenosyl-L-methionine and flavodoxin regenerates methylcobalamin.</text>
</comment>
<dbReference type="GO" id="GO:0050667">
    <property type="term" value="P:homocysteine metabolic process"/>
    <property type="evidence" value="ECO:0007669"/>
    <property type="project" value="TreeGrafter"/>
</dbReference>
<name>A0A0B6WYR7_9BACT</name>
<evidence type="ECO:0000256" key="14">
    <source>
        <dbReference type="ARBA" id="ARBA00022737"/>
    </source>
</evidence>
<dbReference type="PROSITE" id="PS51332">
    <property type="entry name" value="B12_BINDING"/>
    <property type="match status" value="1"/>
</dbReference>
<keyword evidence="15 20" id="KW-0862">Zinc</keyword>
<keyword evidence="9 20" id="KW-0028">Amino-acid biosynthesis</keyword>
<dbReference type="GO" id="GO:0046653">
    <property type="term" value="P:tetrahydrofolate metabolic process"/>
    <property type="evidence" value="ECO:0007669"/>
    <property type="project" value="TreeGrafter"/>
</dbReference>
<evidence type="ECO:0000256" key="18">
    <source>
        <dbReference type="ARBA" id="ARBA00025552"/>
    </source>
</evidence>
<evidence type="ECO:0000256" key="6">
    <source>
        <dbReference type="ARBA" id="ARBA00012032"/>
    </source>
</evidence>
<dbReference type="InterPro" id="IPR036724">
    <property type="entry name" value="Cobalamin-bd_sf"/>
</dbReference>
<reference evidence="29 30" key="1">
    <citation type="submission" date="2013-12" db="EMBL/GenBank/DDBJ databases">
        <authorList>
            <person name="Stott M."/>
        </authorList>
    </citation>
    <scope>NUCLEOTIDE SEQUENCE [LARGE SCALE GENOMIC DNA]</scope>
    <source>
        <strain evidence="29 30">K22</strain>
    </source>
</reference>
<dbReference type="GO" id="GO:0008705">
    <property type="term" value="F:methionine synthase activity"/>
    <property type="evidence" value="ECO:0007669"/>
    <property type="project" value="UniProtKB-UniRule"/>
</dbReference>
<dbReference type="CDD" id="cd02069">
    <property type="entry name" value="methionine_synthase_B12_BD"/>
    <property type="match status" value="1"/>
</dbReference>
<evidence type="ECO:0000259" key="28">
    <source>
        <dbReference type="PROSITE" id="PS51337"/>
    </source>
</evidence>
<dbReference type="Pfam" id="PF02965">
    <property type="entry name" value="Met_synt_B12"/>
    <property type="match status" value="1"/>
</dbReference>
<dbReference type="OrthoDB" id="9803687at2"/>
<feature type="binding site" evidence="21 23">
    <location>
        <position position="289"/>
    </location>
    <ligand>
        <name>Zn(2+)</name>
        <dbReference type="ChEBI" id="CHEBI:29105"/>
    </ligand>
</feature>
<evidence type="ECO:0000256" key="11">
    <source>
        <dbReference type="ARBA" id="ARBA00022679"/>
    </source>
</evidence>
<evidence type="ECO:0000256" key="8">
    <source>
        <dbReference type="ARBA" id="ARBA00022603"/>
    </source>
</evidence>
<dbReference type="SMART" id="SM01018">
    <property type="entry name" value="B12-binding_2"/>
    <property type="match status" value="1"/>
</dbReference>
<dbReference type="GO" id="GO:0032259">
    <property type="term" value="P:methylation"/>
    <property type="evidence" value="ECO:0007669"/>
    <property type="project" value="UniProtKB-KW"/>
</dbReference>
<reference evidence="29 30" key="2">
    <citation type="submission" date="2015-01" db="EMBL/GenBank/DDBJ databases">
        <title>Complete genome sequence of Pyrinomonas methylaliphatogenes type strain K22T.</title>
        <authorList>
            <person name="Lee K.C.Y."/>
            <person name="Power J.F."/>
            <person name="Dunfield P.F."/>
            <person name="Morgan X.C."/>
            <person name="Huttenhower C."/>
            <person name="Stott M.B."/>
        </authorList>
    </citation>
    <scope>NUCLEOTIDE SEQUENCE [LARGE SCALE GENOMIC DNA]</scope>
    <source>
        <strain evidence="29 30">K22</strain>
    </source>
</reference>
<feature type="binding site" evidence="22">
    <location>
        <position position="1110"/>
    </location>
    <ligand>
        <name>S-adenosyl-L-methionine</name>
        <dbReference type="ChEBI" id="CHEBI:59789"/>
    </ligand>
</feature>
<evidence type="ECO:0000259" key="27">
    <source>
        <dbReference type="PROSITE" id="PS51332"/>
    </source>
</evidence>
<keyword evidence="16 20" id="KW-0486">Methionine biosynthesis</keyword>
<feature type="binding site" evidence="22">
    <location>
        <position position="832"/>
    </location>
    <ligand>
        <name>methylcob(III)alamin</name>
        <dbReference type="ChEBI" id="CHEBI:28115"/>
    </ligand>
</feature>
<evidence type="ECO:0000259" key="26">
    <source>
        <dbReference type="PROSITE" id="PS50974"/>
    </source>
</evidence>
<evidence type="ECO:0000256" key="9">
    <source>
        <dbReference type="ARBA" id="ARBA00022605"/>
    </source>
</evidence>
<dbReference type="PANTHER" id="PTHR45833:SF1">
    <property type="entry name" value="METHIONINE SYNTHASE"/>
    <property type="match status" value="1"/>
</dbReference>
<feature type="domain" description="AdoMet activation" evidence="26">
    <location>
        <begin position="882"/>
        <end position="1168"/>
    </location>
</feature>
<feature type="domain" description="Hcy-binding" evidence="24">
    <location>
        <begin position="1"/>
        <end position="303"/>
    </location>
</feature>
<evidence type="ECO:0000256" key="3">
    <source>
        <dbReference type="ARBA" id="ARBA00001956"/>
    </source>
</evidence>
<dbReference type="NCBIfam" id="TIGR02082">
    <property type="entry name" value="metH"/>
    <property type="match status" value="1"/>
</dbReference>
<feature type="binding site" evidence="21 23">
    <location>
        <position position="288"/>
    </location>
    <ligand>
        <name>Zn(2+)</name>
        <dbReference type="ChEBI" id="CHEBI:29105"/>
    </ligand>
</feature>
<organism evidence="29 30">
    <name type="scientific">Pyrinomonas methylaliphatogenes</name>
    <dbReference type="NCBI Taxonomy" id="454194"/>
    <lineage>
        <taxon>Bacteria</taxon>
        <taxon>Pseudomonadati</taxon>
        <taxon>Acidobacteriota</taxon>
        <taxon>Blastocatellia</taxon>
        <taxon>Blastocatellales</taxon>
        <taxon>Pyrinomonadaceae</taxon>
        <taxon>Pyrinomonas</taxon>
    </lineage>
</organism>
<dbReference type="InterPro" id="IPR006158">
    <property type="entry name" value="Cobalamin-bd"/>
</dbReference>
<dbReference type="InterPro" id="IPR037010">
    <property type="entry name" value="VitB12-dep_Met_synth_activ_sf"/>
</dbReference>
<dbReference type="InterPro" id="IPR036594">
    <property type="entry name" value="Meth_synthase_dom"/>
</dbReference>
<dbReference type="Pfam" id="PF02310">
    <property type="entry name" value="B12-binding"/>
    <property type="match status" value="1"/>
</dbReference>
<keyword evidence="14" id="KW-0677">Repeat</keyword>
<evidence type="ECO:0000256" key="4">
    <source>
        <dbReference type="ARBA" id="ARBA00005178"/>
    </source>
</evidence>
<accession>A0A0B6WYR7</accession>
<keyword evidence="17 20" id="KW-0170">Cobalt</keyword>
<dbReference type="GO" id="GO:0005829">
    <property type="term" value="C:cytosol"/>
    <property type="evidence" value="ECO:0007669"/>
    <property type="project" value="TreeGrafter"/>
</dbReference>
<evidence type="ECO:0000256" key="13">
    <source>
        <dbReference type="ARBA" id="ARBA00022723"/>
    </source>
</evidence>
<dbReference type="RefSeq" id="WP_041975295.1">
    <property type="nucleotide sequence ID" value="NZ_CBXV010000004.1"/>
</dbReference>
<feature type="binding site" evidence="22">
    <location>
        <begin position="728"/>
        <end position="732"/>
    </location>
    <ligand>
        <name>methylcob(III)alamin</name>
        <dbReference type="ChEBI" id="CHEBI:28115"/>
    </ligand>
</feature>
<dbReference type="FunFam" id="3.40.50.280:FF:000004">
    <property type="entry name" value="Methionine synthase"/>
    <property type="match status" value="1"/>
</dbReference>
<dbReference type="STRING" id="454194.PYK22_01293"/>
<dbReference type="Pfam" id="PF02607">
    <property type="entry name" value="B12-binding_2"/>
    <property type="match status" value="1"/>
</dbReference>
<comment type="pathway">
    <text evidence="4 20">Amino-acid biosynthesis; L-methionine biosynthesis via de novo pathway; L-methionine from L-homocysteine (MetH route): step 1/1.</text>
</comment>
<keyword evidence="11 20" id="KW-0808">Transferase</keyword>
<dbReference type="EC" id="2.1.1.13" evidence="6 19"/>
<dbReference type="GO" id="GO:0008270">
    <property type="term" value="F:zinc ion binding"/>
    <property type="evidence" value="ECO:0007669"/>
    <property type="project" value="UniProtKB-UniRule"/>
</dbReference>
<dbReference type="InterPro" id="IPR033706">
    <property type="entry name" value="Met_synthase_B12-bd"/>
</dbReference>
<comment type="similarity">
    <text evidence="5">Belongs to the vitamin-B12 dependent methionine synthase family.</text>
</comment>
<feature type="domain" description="B12-binding N-terminal" evidence="28">
    <location>
        <begin position="624"/>
        <end position="717"/>
    </location>
</feature>